<dbReference type="OrthoDB" id="2078334at2"/>
<dbReference type="AlphaFoldDB" id="A0A5N0VM62"/>
<dbReference type="Gene3D" id="2.60.120.260">
    <property type="entry name" value="Galactose-binding domain-like"/>
    <property type="match status" value="2"/>
</dbReference>
<comment type="catalytic activity">
    <reaction evidence="2">
        <text>allantoate + H2O = (S)-ureidoglycolate + urea</text>
        <dbReference type="Rhea" id="RHEA:11016"/>
        <dbReference type="ChEBI" id="CHEBI:15377"/>
        <dbReference type="ChEBI" id="CHEBI:16199"/>
        <dbReference type="ChEBI" id="CHEBI:17536"/>
        <dbReference type="ChEBI" id="CHEBI:57296"/>
        <dbReference type="EC" id="3.5.3.4"/>
    </reaction>
</comment>
<dbReference type="PIRSF" id="PIRSF016516">
    <property type="entry name" value="Allantoicase"/>
    <property type="match status" value="1"/>
</dbReference>
<dbReference type="Proteomes" id="UP000319769">
    <property type="component" value="Unassembled WGS sequence"/>
</dbReference>
<organism evidence="4 5">
    <name type="scientific">Amycolatopsis acidicola</name>
    <dbReference type="NCBI Taxonomy" id="2596893"/>
    <lineage>
        <taxon>Bacteria</taxon>
        <taxon>Bacillati</taxon>
        <taxon>Actinomycetota</taxon>
        <taxon>Actinomycetes</taxon>
        <taxon>Pseudonocardiales</taxon>
        <taxon>Pseudonocardiaceae</taxon>
        <taxon>Amycolatopsis</taxon>
    </lineage>
</organism>
<dbReference type="PANTHER" id="PTHR12045:SF3">
    <property type="entry name" value="INACTIVE ALLANTOICASE-RELATED"/>
    <property type="match status" value="1"/>
</dbReference>
<keyword evidence="2" id="KW-0659">Purine metabolism</keyword>
<dbReference type="Pfam" id="PF03561">
    <property type="entry name" value="Allantoicase"/>
    <property type="match status" value="2"/>
</dbReference>
<comment type="similarity">
    <text evidence="1 2">Belongs to the allantoicase family.</text>
</comment>
<feature type="domain" description="Allantoicase" evidence="3">
    <location>
        <begin position="185"/>
        <end position="310"/>
    </location>
</feature>
<name>A0A5N0VM62_9PSEU</name>
<dbReference type="SUPFAM" id="SSF49785">
    <property type="entry name" value="Galactose-binding domain-like"/>
    <property type="match status" value="2"/>
</dbReference>
<evidence type="ECO:0000256" key="1">
    <source>
        <dbReference type="ARBA" id="ARBA00009242"/>
    </source>
</evidence>
<evidence type="ECO:0000313" key="5">
    <source>
        <dbReference type="Proteomes" id="UP000319769"/>
    </source>
</evidence>
<evidence type="ECO:0000256" key="2">
    <source>
        <dbReference type="HAMAP-Rule" id="MF_00813"/>
    </source>
</evidence>
<dbReference type="PANTHER" id="PTHR12045">
    <property type="entry name" value="ALLANTOICASE"/>
    <property type="match status" value="1"/>
</dbReference>
<accession>A0A5N0VM62</accession>
<dbReference type="HAMAP" id="MF_00813">
    <property type="entry name" value="Allantoicase"/>
    <property type="match status" value="1"/>
</dbReference>
<dbReference type="EMBL" id="VMNW02000004">
    <property type="protein sequence ID" value="KAA9165852.1"/>
    <property type="molecule type" value="Genomic_DNA"/>
</dbReference>
<comment type="pathway">
    <text evidence="2">Nitrogen metabolism; (S)-allantoin degradation; (S)-ureidoglycolate from allantoate (aminidohydrolase route): step 1/1.</text>
</comment>
<gene>
    <name evidence="2 4" type="primary">alc</name>
    <name evidence="4" type="ORF">FPZ12_005080</name>
</gene>
<sequence>MVEHDHRLPDLAGRALGASVVYANDEFFAAAENLINPRPAAHDPAAFGPRGKLYDGWETRRRRGDGTDFVVVRLAAPAIVRTVNIDTAHFRGNYPPHASVEGACLLGYPAVDEVLASEWRPLVAKTELAGDTANIAAAVPGGLVTHVRLTIHPDGGVARFRVFGEVVPDPRRLGGRVDLSSVLHGGVITDCSNMFYAAPANVLLPGRAEVMSDGWETARRRDDGNDWLVVRLGVPGIPHHAVIDTGRFIGNAPGAVTLSTVDGQSLLPRTRLLPDTEHHFRVHAETATTSVRLDIHPDGGLSRLRIYGTVPEDAQDEIARRWLEALPPEVAATVDPAGFFD</sequence>
<comment type="caution">
    <text evidence="4">The sequence shown here is derived from an EMBL/GenBank/DDBJ whole genome shotgun (WGS) entry which is preliminary data.</text>
</comment>
<reference evidence="4" key="1">
    <citation type="submission" date="2019-09" db="EMBL/GenBank/DDBJ databases">
        <authorList>
            <person name="Teo W.F.A."/>
            <person name="Duangmal K."/>
        </authorList>
    </citation>
    <scope>NUCLEOTIDE SEQUENCE [LARGE SCALE GENOMIC DNA]</scope>
    <source>
        <strain evidence="4">K81G1</strain>
    </source>
</reference>
<keyword evidence="2 4" id="KW-0378">Hydrolase</keyword>
<protein>
    <recommendedName>
        <fullName evidence="2">Probable allantoicase</fullName>
        <ecNumber evidence="2">3.5.3.4</ecNumber>
    </recommendedName>
    <alternativeName>
        <fullName evidence="2">Allantoate amidinohydrolase</fullName>
    </alternativeName>
</protein>
<dbReference type="GO" id="GO:0006144">
    <property type="term" value="P:purine nucleobase metabolic process"/>
    <property type="evidence" value="ECO:0007669"/>
    <property type="project" value="UniProtKB-KW"/>
</dbReference>
<dbReference type="InterPro" id="IPR008979">
    <property type="entry name" value="Galactose-bd-like_sf"/>
</dbReference>
<dbReference type="InterPro" id="IPR005164">
    <property type="entry name" value="Allantoicase"/>
</dbReference>
<evidence type="ECO:0000313" key="4">
    <source>
        <dbReference type="EMBL" id="KAA9165852.1"/>
    </source>
</evidence>
<dbReference type="RefSeq" id="WP_144750376.1">
    <property type="nucleotide sequence ID" value="NZ_VMNW02000004.1"/>
</dbReference>
<keyword evidence="5" id="KW-1185">Reference proteome</keyword>
<dbReference type="GO" id="GO:0000256">
    <property type="term" value="P:allantoin catabolic process"/>
    <property type="evidence" value="ECO:0007669"/>
    <property type="project" value="UniProtKB-UniRule"/>
</dbReference>
<dbReference type="GO" id="GO:0004037">
    <property type="term" value="F:allantoicase activity"/>
    <property type="evidence" value="ECO:0007669"/>
    <property type="project" value="UniProtKB-UniRule"/>
</dbReference>
<dbReference type="InterPro" id="IPR015908">
    <property type="entry name" value="Allantoicase_dom"/>
</dbReference>
<feature type="domain" description="Allantoicase" evidence="3">
    <location>
        <begin position="17"/>
        <end position="166"/>
    </location>
</feature>
<dbReference type="NCBIfam" id="TIGR02961">
    <property type="entry name" value="allantoicase"/>
    <property type="match status" value="1"/>
</dbReference>
<proteinExistence type="inferred from homology"/>
<dbReference type="UniPathway" id="UPA00395">
    <property type="reaction ID" value="UER00654"/>
</dbReference>
<dbReference type="EC" id="3.5.3.4" evidence="2"/>
<evidence type="ECO:0000259" key="3">
    <source>
        <dbReference type="Pfam" id="PF03561"/>
    </source>
</evidence>